<accession>A0ABS5XYW2</accession>
<evidence type="ECO:0000313" key="1">
    <source>
        <dbReference type="EMBL" id="MBT9310809.1"/>
    </source>
</evidence>
<dbReference type="EMBL" id="JADOER010000002">
    <property type="protein sequence ID" value="MBT9310809.1"/>
    <property type="molecule type" value="Genomic_DNA"/>
</dbReference>
<reference evidence="1 2" key="1">
    <citation type="journal article" date="2021" name="Mar. Drugs">
        <title>Genome Reduction and Secondary Metabolism of the Marine Sponge-Associated Cyanobacterium Leptothoe.</title>
        <authorList>
            <person name="Konstantinou D."/>
            <person name="Popin R.V."/>
            <person name="Fewer D.P."/>
            <person name="Sivonen K."/>
            <person name="Gkelis S."/>
        </authorList>
    </citation>
    <scope>NUCLEOTIDE SEQUENCE [LARGE SCALE GENOMIC DNA]</scope>
    <source>
        <strain evidence="1 2">TAU-MAC 1615</strain>
    </source>
</reference>
<dbReference type="RefSeq" id="WP_215616711.1">
    <property type="nucleotide sequence ID" value="NZ_JADOER010000002.1"/>
</dbReference>
<sequence>MSIKKNEMAKCGACRFYTPVGRRGGECSQLSVPVQSAWKGCCLSRSPFQSVSKLNNPDKVAATLSKDAREMLESLPVTPRPFLEPVARLEPVAQLEPMAQAELVAKVNS</sequence>
<name>A0ABS5XYW2_9CYAN</name>
<protein>
    <submittedName>
        <fullName evidence="1">Uncharacterized protein</fullName>
    </submittedName>
</protein>
<gene>
    <name evidence="1" type="ORF">IXB28_01195</name>
</gene>
<dbReference type="Proteomes" id="UP001196661">
    <property type="component" value="Unassembled WGS sequence"/>
</dbReference>
<comment type="caution">
    <text evidence="1">The sequence shown here is derived from an EMBL/GenBank/DDBJ whole genome shotgun (WGS) entry which is preliminary data.</text>
</comment>
<organism evidence="1 2">
    <name type="scientific">Leptothoe kymatousa TAU-MAC 1615</name>
    <dbReference type="NCBI Taxonomy" id="2364775"/>
    <lineage>
        <taxon>Bacteria</taxon>
        <taxon>Bacillati</taxon>
        <taxon>Cyanobacteriota</taxon>
        <taxon>Cyanophyceae</taxon>
        <taxon>Nodosilineales</taxon>
        <taxon>Cymatolegaceae</taxon>
        <taxon>Leptothoe</taxon>
        <taxon>Leptothoe kymatousa</taxon>
    </lineage>
</organism>
<evidence type="ECO:0000313" key="2">
    <source>
        <dbReference type="Proteomes" id="UP001196661"/>
    </source>
</evidence>
<proteinExistence type="predicted"/>
<keyword evidence="2" id="KW-1185">Reference proteome</keyword>